<dbReference type="AlphaFoldDB" id="A0A4U8W602"/>
<dbReference type="RefSeq" id="WP_130916442.1">
    <property type="nucleotide sequence ID" value="NZ_JADLPI010000017.1"/>
</dbReference>
<dbReference type="PROSITE" id="PS01078">
    <property type="entry name" value="MOCF_BIOSYNTHESIS_1"/>
    <property type="match status" value="1"/>
</dbReference>
<keyword evidence="2" id="KW-0012">Acyltransferase</keyword>
<sequence length="349" mass="36057">MSRPLPVTAAAMALVAAVCVTPAAAAPAESVPVLGSPGPGTETTVTRTSLIRVEVLGKQRIRLHIASAAMRRVIAIDTLIGTGPAPRPTLYLLDGVDGEQTSGWLTKGGAAEFFADKPVDVVLTTGGTGSMYSDWVRSDAALGLNRWETFLTEELPPLVETYLGGTGVRAIAGVSMGAQAAMMLTQRHPGMYRAVAGMSGCYSTADPLGRAVTTITVASRGGNPENLWGPPSSPEWTAHDSLLGAEQLRGTAIYLSAATGAPTGVDLTEVARAPDIVAALGEMGGGAALEAGARSCTERLAARLGELDIPATVELLDQGMHTWPDFRAQLPRTWPTLAAALGVPVTAPR</sequence>
<name>A0A4U8W602_9NOCA</name>
<evidence type="ECO:0000313" key="2">
    <source>
        <dbReference type="EMBL" id="VFA97607.1"/>
    </source>
</evidence>
<dbReference type="Gene3D" id="3.40.50.1820">
    <property type="entry name" value="alpha/beta hydrolase"/>
    <property type="match status" value="1"/>
</dbReference>
<dbReference type="InterPro" id="IPR050583">
    <property type="entry name" value="Mycobacterial_A85_antigen"/>
</dbReference>
<dbReference type="SUPFAM" id="SSF53474">
    <property type="entry name" value="alpha/beta-Hydrolases"/>
    <property type="match status" value="1"/>
</dbReference>
<reference evidence="2 3" key="1">
    <citation type="submission" date="2019-02" db="EMBL/GenBank/DDBJ databases">
        <authorList>
            <consortium name="Pathogen Informatics"/>
        </authorList>
    </citation>
    <scope>NUCLEOTIDE SEQUENCE [LARGE SCALE GENOMIC DNA]</scope>
    <source>
        <strain evidence="2 3">3012STDY6756504</strain>
    </source>
</reference>
<organism evidence="2 3">
    <name type="scientific">Nocardia cyriacigeorgica</name>
    <dbReference type="NCBI Taxonomy" id="135487"/>
    <lineage>
        <taxon>Bacteria</taxon>
        <taxon>Bacillati</taxon>
        <taxon>Actinomycetota</taxon>
        <taxon>Actinomycetes</taxon>
        <taxon>Mycobacteriales</taxon>
        <taxon>Nocardiaceae</taxon>
        <taxon>Nocardia</taxon>
    </lineage>
</organism>
<dbReference type="InterPro" id="IPR008284">
    <property type="entry name" value="MoCF_biosynth_CS"/>
</dbReference>
<dbReference type="GO" id="GO:0006777">
    <property type="term" value="P:Mo-molybdopterin cofactor biosynthetic process"/>
    <property type="evidence" value="ECO:0007669"/>
    <property type="project" value="InterPro"/>
</dbReference>
<dbReference type="GO" id="GO:0016747">
    <property type="term" value="F:acyltransferase activity, transferring groups other than amino-acyl groups"/>
    <property type="evidence" value="ECO:0007669"/>
    <property type="project" value="TreeGrafter"/>
</dbReference>
<protein>
    <submittedName>
        <fullName evidence="2">Mycolyl transferase 85A</fullName>
        <ecNumber evidence="2">2.3.1.-</ecNumber>
    </submittedName>
</protein>
<feature type="chain" id="PRO_5020201517" evidence="1">
    <location>
        <begin position="26"/>
        <end position="349"/>
    </location>
</feature>
<dbReference type="PANTHER" id="PTHR48098:SF1">
    <property type="entry name" value="DIACYLGLYCEROL ACYLTRANSFERASE_MYCOLYLTRANSFERASE AG85A"/>
    <property type="match status" value="1"/>
</dbReference>
<gene>
    <name evidence="2" type="primary">fbpA_5</name>
    <name evidence="2" type="ORF">NCTC10797_01371</name>
</gene>
<dbReference type="Pfam" id="PF00756">
    <property type="entry name" value="Esterase"/>
    <property type="match status" value="1"/>
</dbReference>
<evidence type="ECO:0000313" key="3">
    <source>
        <dbReference type="Proteomes" id="UP000290439"/>
    </source>
</evidence>
<accession>A0A4U8W602</accession>
<dbReference type="InterPro" id="IPR000801">
    <property type="entry name" value="Esterase-like"/>
</dbReference>
<dbReference type="EC" id="2.3.1.-" evidence="2"/>
<keyword evidence="1" id="KW-0732">Signal</keyword>
<dbReference type="EMBL" id="LR215973">
    <property type="protein sequence ID" value="VFA97607.1"/>
    <property type="molecule type" value="Genomic_DNA"/>
</dbReference>
<evidence type="ECO:0000256" key="1">
    <source>
        <dbReference type="SAM" id="SignalP"/>
    </source>
</evidence>
<dbReference type="Proteomes" id="UP000290439">
    <property type="component" value="Chromosome"/>
</dbReference>
<dbReference type="InterPro" id="IPR029058">
    <property type="entry name" value="AB_hydrolase_fold"/>
</dbReference>
<dbReference type="PANTHER" id="PTHR48098">
    <property type="entry name" value="ENTEROCHELIN ESTERASE-RELATED"/>
    <property type="match status" value="1"/>
</dbReference>
<keyword evidence="2" id="KW-0808">Transferase</keyword>
<feature type="signal peptide" evidence="1">
    <location>
        <begin position="1"/>
        <end position="25"/>
    </location>
</feature>
<proteinExistence type="predicted"/>